<evidence type="ECO:0000256" key="1">
    <source>
        <dbReference type="ARBA" id="ARBA00004141"/>
    </source>
</evidence>
<dbReference type="RefSeq" id="XP_031859492.2">
    <property type="nucleotide sequence ID" value="XM_032006279.2"/>
</dbReference>
<feature type="compositionally biased region" description="Low complexity" evidence="5">
    <location>
        <begin position="53"/>
        <end position="79"/>
    </location>
</feature>
<evidence type="ECO:0000256" key="2">
    <source>
        <dbReference type="ARBA" id="ARBA00022692"/>
    </source>
</evidence>
<feature type="transmembrane region" description="Helical" evidence="6">
    <location>
        <begin position="241"/>
        <end position="261"/>
    </location>
</feature>
<evidence type="ECO:0000256" key="6">
    <source>
        <dbReference type="SAM" id="Phobius"/>
    </source>
</evidence>
<feature type="domain" description="Major facilitator superfamily (MFS) profile" evidence="7">
    <location>
        <begin position="119"/>
        <end position="548"/>
    </location>
</feature>
<dbReference type="InterPro" id="IPR011701">
    <property type="entry name" value="MFS"/>
</dbReference>
<dbReference type="AlphaFoldDB" id="A0AAJ8LH15"/>
<feature type="transmembrane region" description="Helical" evidence="6">
    <location>
        <begin position="392"/>
        <end position="410"/>
    </location>
</feature>
<dbReference type="Pfam" id="PF07690">
    <property type="entry name" value="MFS_1"/>
    <property type="match status" value="1"/>
</dbReference>
<accession>A0AAJ8LH15</accession>
<keyword evidence="2 6" id="KW-0812">Transmembrane</keyword>
<sequence length="628" mass="68256">MKQSKSTSSPLFPSSSLVLSTSLLFAKMNGKIVPPLDTPMSFSSTSTMALDPAPIACSSSQSSPPRRASSSSSITIAAEEAPRPPYPGKGTIDEPYLVDFLPNDPTNPYNWSNSYRWAITLLIGVATLCPPFASVSYSSTLGEVTKAFGISKELSIAGISLFITGFGLGPLIWAPVSEIYGRNVAFIASYPAFCVFNLGTALSHNTVALMVTRFFAGAFGSSPLTNAGAQIGDMWAVYERAVATSVFSLAPFLGPVLGPIVGGYVTERCGYRWVYWITFIYACVMTVATILIVPETYAPTILRKTARRLQAASEAAGRNEHFIAKYDRVKKTKKEIIKVGLTRPFELLFTELIVGCLAIYGALIYGILYLFFTAFPIVFQEVRGWTVGEGGLAFLGMGVGLMLGILINPLSNIFYRRASTNGRTAPPEARLPMCCIGAILAPIGLFWFAWTSAPPVHWILPVVGCIPFGLAFLLIFTSITNYTIDSYSLYAASALAAQAVLRCLFGAIFPLFASQLYTRLGLHWAGTLIAFLSLVCVPMPFLFYKYGAYLRRKSRYAPSSSSPAEVKEKETPDERVEEAQDELRKVKTRPDEALEPEWASDAGEHAREGGEGVRREGGIPDLEKGIKL</sequence>
<dbReference type="GO" id="GO:0005886">
    <property type="term" value="C:plasma membrane"/>
    <property type="evidence" value="ECO:0007669"/>
    <property type="project" value="TreeGrafter"/>
</dbReference>
<evidence type="ECO:0000256" key="5">
    <source>
        <dbReference type="SAM" id="MobiDB-lite"/>
    </source>
</evidence>
<dbReference type="Gene3D" id="1.20.1250.20">
    <property type="entry name" value="MFS general substrate transporter like domains"/>
    <property type="match status" value="1"/>
</dbReference>
<dbReference type="FunFam" id="1.20.1250.20:FF:000088">
    <property type="entry name" value="MFS multidrug transporter, putative"/>
    <property type="match status" value="1"/>
</dbReference>
<dbReference type="EMBL" id="CP144053">
    <property type="protein sequence ID" value="WWD17009.1"/>
    <property type="molecule type" value="Genomic_DNA"/>
</dbReference>
<feature type="compositionally biased region" description="Basic and acidic residues" evidence="5">
    <location>
        <begin position="602"/>
        <end position="628"/>
    </location>
</feature>
<dbReference type="Proteomes" id="UP000322225">
    <property type="component" value="Chromosome 3"/>
</dbReference>
<name>A0AAJ8LH15_9TREE</name>
<dbReference type="GO" id="GO:0022857">
    <property type="term" value="F:transmembrane transporter activity"/>
    <property type="evidence" value="ECO:0007669"/>
    <property type="project" value="InterPro"/>
</dbReference>
<keyword evidence="3 6" id="KW-1133">Transmembrane helix</keyword>
<dbReference type="GeneID" id="43590436"/>
<evidence type="ECO:0000259" key="7">
    <source>
        <dbReference type="PROSITE" id="PS50850"/>
    </source>
</evidence>
<organism evidence="8 9">
    <name type="scientific">Kwoniella shandongensis</name>
    <dbReference type="NCBI Taxonomy" id="1734106"/>
    <lineage>
        <taxon>Eukaryota</taxon>
        <taxon>Fungi</taxon>
        <taxon>Dikarya</taxon>
        <taxon>Basidiomycota</taxon>
        <taxon>Agaricomycotina</taxon>
        <taxon>Tremellomycetes</taxon>
        <taxon>Tremellales</taxon>
        <taxon>Cryptococcaceae</taxon>
        <taxon>Kwoniella</taxon>
    </lineage>
</organism>
<keyword evidence="9" id="KW-1185">Reference proteome</keyword>
<feature type="transmembrane region" description="Helical" evidence="6">
    <location>
        <begin position="154"/>
        <end position="173"/>
    </location>
</feature>
<evidence type="ECO:0000256" key="4">
    <source>
        <dbReference type="ARBA" id="ARBA00023136"/>
    </source>
</evidence>
<comment type="subcellular location">
    <subcellularLocation>
        <location evidence="1">Membrane</location>
        <topology evidence="1">Multi-pass membrane protein</topology>
    </subcellularLocation>
</comment>
<dbReference type="SUPFAM" id="SSF103473">
    <property type="entry name" value="MFS general substrate transporter"/>
    <property type="match status" value="1"/>
</dbReference>
<feature type="transmembrane region" description="Helical" evidence="6">
    <location>
        <begin position="431"/>
        <end position="450"/>
    </location>
</feature>
<dbReference type="CDD" id="cd17323">
    <property type="entry name" value="MFS_Tpo1_MDR_like"/>
    <property type="match status" value="1"/>
</dbReference>
<keyword evidence="4 6" id="KW-0472">Membrane</keyword>
<protein>
    <recommendedName>
        <fullName evidence="7">Major facilitator superfamily (MFS) profile domain-containing protein</fullName>
    </recommendedName>
</protein>
<feature type="transmembrane region" description="Helical" evidence="6">
    <location>
        <begin position="115"/>
        <end position="133"/>
    </location>
</feature>
<dbReference type="KEGG" id="ksn:43590436"/>
<feature type="transmembrane region" description="Helical" evidence="6">
    <location>
        <begin position="489"/>
        <end position="512"/>
    </location>
</feature>
<evidence type="ECO:0000313" key="8">
    <source>
        <dbReference type="EMBL" id="WWD17009.1"/>
    </source>
</evidence>
<dbReference type="PANTHER" id="PTHR23502">
    <property type="entry name" value="MAJOR FACILITATOR SUPERFAMILY"/>
    <property type="match status" value="1"/>
</dbReference>
<feature type="compositionally biased region" description="Basic and acidic residues" evidence="5">
    <location>
        <begin position="565"/>
        <end position="592"/>
    </location>
</feature>
<dbReference type="PANTHER" id="PTHR23502:SF184">
    <property type="entry name" value="MAJOR FACILITATOR SUPERFAMILY (MFS) PROFILE DOMAIN-CONTAINING PROTEIN"/>
    <property type="match status" value="1"/>
</dbReference>
<dbReference type="InterPro" id="IPR036259">
    <property type="entry name" value="MFS_trans_sf"/>
</dbReference>
<feature type="transmembrane region" description="Helical" evidence="6">
    <location>
        <begin position="347"/>
        <end position="372"/>
    </location>
</feature>
<feature type="region of interest" description="Disordered" evidence="5">
    <location>
        <begin position="53"/>
        <end position="89"/>
    </location>
</feature>
<dbReference type="PROSITE" id="PS50850">
    <property type="entry name" value="MFS"/>
    <property type="match status" value="1"/>
</dbReference>
<feature type="region of interest" description="Disordered" evidence="5">
    <location>
        <begin position="558"/>
        <end position="628"/>
    </location>
</feature>
<reference evidence="8" key="1">
    <citation type="submission" date="2017-08" db="EMBL/GenBank/DDBJ databases">
        <authorList>
            <person name="Cuomo C."/>
            <person name="Billmyre B."/>
            <person name="Heitman J."/>
        </authorList>
    </citation>
    <scope>NUCLEOTIDE SEQUENCE</scope>
    <source>
        <strain evidence="8">CBS 12478</strain>
    </source>
</reference>
<reference evidence="8" key="2">
    <citation type="submission" date="2024-01" db="EMBL/GenBank/DDBJ databases">
        <title>Comparative genomics of Cryptococcus and Kwoniella reveals pathogenesis evolution and contrasting modes of karyotype evolution via chromosome fusion or intercentromeric recombination.</title>
        <authorList>
            <person name="Coelho M.A."/>
            <person name="David-Palma M."/>
            <person name="Shea T."/>
            <person name="Bowers K."/>
            <person name="McGinley-Smith S."/>
            <person name="Mohammad A.W."/>
            <person name="Gnirke A."/>
            <person name="Yurkov A.M."/>
            <person name="Nowrousian M."/>
            <person name="Sun S."/>
            <person name="Cuomo C.A."/>
            <person name="Heitman J."/>
        </authorList>
    </citation>
    <scope>NUCLEOTIDE SEQUENCE</scope>
    <source>
        <strain evidence="8">CBS 12478</strain>
    </source>
</reference>
<dbReference type="InterPro" id="IPR020846">
    <property type="entry name" value="MFS_dom"/>
</dbReference>
<feature type="transmembrane region" description="Helical" evidence="6">
    <location>
        <begin position="524"/>
        <end position="544"/>
    </location>
</feature>
<proteinExistence type="predicted"/>
<feature type="transmembrane region" description="Helical" evidence="6">
    <location>
        <begin position="456"/>
        <end position="477"/>
    </location>
</feature>
<feature type="transmembrane region" description="Helical" evidence="6">
    <location>
        <begin position="273"/>
        <end position="293"/>
    </location>
</feature>
<evidence type="ECO:0000313" key="9">
    <source>
        <dbReference type="Proteomes" id="UP000322225"/>
    </source>
</evidence>
<evidence type="ECO:0000256" key="3">
    <source>
        <dbReference type="ARBA" id="ARBA00022989"/>
    </source>
</evidence>
<feature type="transmembrane region" description="Helical" evidence="6">
    <location>
        <begin position="185"/>
        <end position="203"/>
    </location>
</feature>
<gene>
    <name evidence="8" type="ORF">CI109_101445</name>
</gene>